<dbReference type="STRING" id="1317125.SAMN05444128_1061"/>
<name>A0A1R3WVL3_9BACT</name>
<proteinExistence type="predicted"/>
<dbReference type="EMBL" id="FTPP01000001">
    <property type="protein sequence ID" value="SIT82071.1"/>
    <property type="molecule type" value="Genomic_DNA"/>
</dbReference>
<reference evidence="2" key="1">
    <citation type="submission" date="2017-01" db="EMBL/GenBank/DDBJ databases">
        <authorList>
            <person name="Varghese N."/>
            <person name="Submissions S."/>
        </authorList>
    </citation>
    <scope>NUCLEOTIDE SEQUENCE [LARGE SCALE GENOMIC DNA]</scope>
    <source>
        <strain evidence="2">LP100</strain>
    </source>
</reference>
<dbReference type="Proteomes" id="UP000187181">
    <property type="component" value="Unassembled WGS sequence"/>
</dbReference>
<gene>
    <name evidence="1" type="ORF">SAMN05444128_1061</name>
</gene>
<sequence length="42" mass="4757">MFMAKPYFLHVKAPILLVNSSIKLVKGIPSFPESKNYCNNIC</sequence>
<organism evidence="1 2">
    <name type="scientific">Pontibacter indicus</name>
    <dbReference type="NCBI Taxonomy" id="1317125"/>
    <lineage>
        <taxon>Bacteria</taxon>
        <taxon>Pseudomonadati</taxon>
        <taxon>Bacteroidota</taxon>
        <taxon>Cytophagia</taxon>
        <taxon>Cytophagales</taxon>
        <taxon>Hymenobacteraceae</taxon>
        <taxon>Pontibacter</taxon>
    </lineage>
</organism>
<evidence type="ECO:0000313" key="2">
    <source>
        <dbReference type="Proteomes" id="UP000187181"/>
    </source>
</evidence>
<dbReference type="AlphaFoldDB" id="A0A1R3WVL3"/>
<keyword evidence="2" id="KW-1185">Reference proteome</keyword>
<accession>A0A1R3WVL3</accession>
<protein>
    <submittedName>
        <fullName evidence="1">Uncharacterized protein</fullName>
    </submittedName>
</protein>
<evidence type="ECO:0000313" key="1">
    <source>
        <dbReference type="EMBL" id="SIT82071.1"/>
    </source>
</evidence>